<dbReference type="InterPro" id="IPR003819">
    <property type="entry name" value="TauD/TfdA-like"/>
</dbReference>
<organism evidence="7 8">
    <name type="scientific">Diaphorobacter ruginosibacter</name>
    <dbReference type="NCBI Taxonomy" id="1715720"/>
    <lineage>
        <taxon>Bacteria</taxon>
        <taxon>Pseudomonadati</taxon>
        <taxon>Pseudomonadota</taxon>
        <taxon>Betaproteobacteria</taxon>
        <taxon>Burkholderiales</taxon>
        <taxon>Comamonadaceae</taxon>
        <taxon>Diaphorobacter</taxon>
    </lineage>
</organism>
<proteinExistence type="inferred from homology"/>
<evidence type="ECO:0000259" key="6">
    <source>
        <dbReference type="Pfam" id="PF02668"/>
    </source>
</evidence>
<dbReference type="GO" id="GO:0000908">
    <property type="term" value="F:taurine dioxygenase activity"/>
    <property type="evidence" value="ECO:0007669"/>
    <property type="project" value="TreeGrafter"/>
</dbReference>
<name>A0A7G9RN18_9BURK</name>
<evidence type="ECO:0000256" key="5">
    <source>
        <dbReference type="ARBA" id="ARBA00023004"/>
    </source>
</evidence>
<feature type="domain" description="TauD/TfdA-like" evidence="6">
    <location>
        <begin position="3"/>
        <end position="274"/>
    </location>
</feature>
<dbReference type="SUPFAM" id="SSF51197">
    <property type="entry name" value="Clavaminate synthase-like"/>
    <property type="match status" value="1"/>
</dbReference>
<evidence type="ECO:0000256" key="3">
    <source>
        <dbReference type="ARBA" id="ARBA00022964"/>
    </source>
</evidence>
<dbReference type="KEGG" id="drg:H9K76_21305"/>
<evidence type="ECO:0000256" key="1">
    <source>
        <dbReference type="ARBA" id="ARBA00005896"/>
    </source>
</evidence>
<dbReference type="GO" id="GO:0006790">
    <property type="term" value="P:sulfur compound metabolic process"/>
    <property type="evidence" value="ECO:0007669"/>
    <property type="project" value="TreeGrafter"/>
</dbReference>
<reference evidence="7 8" key="1">
    <citation type="submission" date="2020-08" db="EMBL/GenBank/DDBJ databases">
        <title>Genome sequence of Diaphorobacter ruginosibacter DSM 27467T.</title>
        <authorList>
            <person name="Hyun D.-W."/>
            <person name="Bae J.-W."/>
        </authorList>
    </citation>
    <scope>NUCLEOTIDE SEQUENCE [LARGE SCALE GENOMIC DNA]</scope>
    <source>
        <strain evidence="7 8">DSM 27467</strain>
    </source>
</reference>
<keyword evidence="3 7" id="KW-0223">Dioxygenase</keyword>
<dbReference type="Proteomes" id="UP000515811">
    <property type="component" value="Chromosome"/>
</dbReference>
<dbReference type="PANTHER" id="PTHR30468">
    <property type="entry name" value="ALPHA-KETOGLUTARATE-DEPENDENT SULFONATE DIOXYGENASE"/>
    <property type="match status" value="1"/>
</dbReference>
<gene>
    <name evidence="7" type="ORF">H9K76_21305</name>
</gene>
<protein>
    <submittedName>
        <fullName evidence="7">TauD/TfdA family dioxygenase</fullName>
    </submittedName>
</protein>
<evidence type="ECO:0000256" key="2">
    <source>
        <dbReference type="ARBA" id="ARBA00022723"/>
    </source>
</evidence>
<evidence type="ECO:0000313" key="7">
    <source>
        <dbReference type="EMBL" id="QNN56993.1"/>
    </source>
</evidence>
<dbReference type="PANTHER" id="PTHR30468:SF1">
    <property type="entry name" value="ALPHA-KETOGLUTARATE-DEPENDENT SULFONATE DIOXYGENASE"/>
    <property type="match status" value="1"/>
</dbReference>
<dbReference type="GO" id="GO:0046872">
    <property type="term" value="F:metal ion binding"/>
    <property type="evidence" value="ECO:0007669"/>
    <property type="project" value="UniProtKB-KW"/>
</dbReference>
<keyword evidence="8" id="KW-1185">Reference proteome</keyword>
<dbReference type="InterPro" id="IPR051323">
    <property type="entry name" value="AtsK-like"/>
</dbReference>
<dbReference type="AlphaFoldDB" id="A0A7G9RN18"/>
<dbReference type="Gene3D" id="3.60.130.10">
    <property type="entry name" value="Clavaminate synthase-like"/>
    <property type="match status" value="1"/>
</dbReference>
<evidence type="ECO:0000313" key="8">
    <source>
        <dbReference type="Proteomes" id="UP000515811"/>
    </source>
</evidence>
<evidence type="ECO:0000256" key="4">
    <source>
        <dbReference type="ARBA" id="ARBA00023002"/>
    </source>
</evidence>
<comment type="similarity">
    <text evidence="1">Belongs to the TfdA dioxygenase family.</text>
</comment>
<sequence length="281" mass="31869">MQISPLSERFGAAVSDIDLARAFTDDEFAEIHKVFVDNKLVCFKNQSLSAAAQIEFSRRFGPLEVHLLTQYNHPEHPEIFRLSNRVVDGQPMGIADGGSYWHSDLAFQEQPAKATILNALEIPPEGGDTLFVDMEAAYEALSPEWKQRLAGLHAVHRYRRKQNTDGQSTRVELNEAQKAQTPDVVHPLIRTNPDTGRKSIFAHKGMTAEIVGMPAEESNAILEYLFEHTIRPDFRYDFRWSPGDVVMWDNRSTMHSATTRDLPAGQHRTLYRTTVRGERPV</sequence>
<dbReference type="GO" id="GO:0005737">
    <property type="term" value="C:cytoplasm"/>
    <property type="evidence" value="ECO:0007669"/>
    <property type="project" value="TreeGrafter"/>
</dbReference>
<dbReference type="EMBL" id="CP060714">
    <property type="protein sequence ID" value="QNN56993.1"/>
    <property type="molecule type" value="Genomic_DNA"/>
</dbReference>
<accession>A0A7G9RN18</accession>
<keyword evidence="2" id="KW-0479">Metal-binding</keyword>
<keyword evidence="4" id="KW-0560">Oxidoreductase</keyword>
<dbReference type="InterPro" id="IPR042098">
    <property type="entry name" value="TauD-like_sf"/>
</dbReference>
<dbReference type="Pfam" id="PF02668">
    <property type="entry name" value="TauD"/>
    <property type="match status" value="1"/>
</dbReference>
<dbReference type="RefSeq" id="WP_187597258.1">
    <property type="nucleotide sequence ID" value="NZ_CP060714.1"/>
</dbReference>
<keyword evidence="5" id="KW-0408">Iron</keyword>